<organism evidence="1 2">
    <name type="scientific">Panagrolaimus sp. PS1159</name>
    <dbReference type="NCBI Taxonomy" id="55785"/>
    <lineage>
        <taxon>Eukaryota</taxon>
        <taxon>Metazoa</taxon>
        <taxon>Ecdysozoa</taxon>
        <taxon>Nematoda</taxon>
        <taxon>Chromadorea</taxon>
        <taxon>Rhabditida</taxon>
        <taxon>Tylenchina</taxon>
        <taxon>Panagrolaimomorpha</taxon>
        <taxon>Panagrolaimoidea</taxon>
        <taxon>Panagrolaimidae</taxon>
        <taxon>Panagrolaimus</taxon>
    </lineage>
</organism>
<dbReference type="Proteomes" id="UP000887580">
    <property type="component" value="Unplaced"/>
</dbReference>
<sequence length="152" mass="17598">MGAEVGSNFLIKFPSIADSIGIETDKEKYSIQTRIAESQKLWSKVNFINDDFRNQKKVVSKADFIVINDLPEIFPSENEQVKCWQKLKECLKSQAIILHTSSLRKEIKNLELGWEIEEWLEQLDTRQIGNDYLLDSHLAVGCYGAFEVFRVR</sequence>
<reference evidence="2" key="1">
    <citation type="submission" date="2022-11" db="UniProtKB">
        <authorList>
            <consortium name="WormBaseParasite"/>
        </authorList>
    </citation>
    <scope>IDENTIFICATION</scope>
</reference>
<accession>A0AC35F5R2</accession>
<name>A0AC35F5R2_9BILA</name>
<proteinExistence type="predicted"/>
<evidence type="ECO:0000313" key="2">
    <source>
        <dbReference type="WBParaSite" id="PS1159_v2.g14084.t1"/>
    </source>
</evidence>
<protein>
    <submittedName>
        <fullName evidence="2">Uncharacterized protein</fullName>
    </submittedName>
</protein>
<dbReference type="WBParaSite" id="PS1159_v2.g14084.t1">
    <property type="protein sequence ID" value="PS1159_v2.g14084.t1"/>
    <property type="gene ID" value="PS1159_v2.g14084"/>
</dbReference>
<evidence type="ECO:0000313" key="1">
    <source>
        <dbReference type="Proteomes" id="UP000887580"/>
    </source>
</evidence>